<evidence type="ECO:0000256" key="1">
    <source>
        <dbReference type="ARBA" id="ARBA00013258"/>
    </source>
</evidence>
<evidence type="ECO:0000313" key="6">
    <source>
        <dbReference type="Proteomes" id="UP000020218"/>
    </source>
</evidence>
<dbReference type="InterPro" id="IPR050858">
    <property type="entry name" value="Mal-CoA-ACP_Trans/PKS_FabD"/>
</dbReference>
<accession>A0A011NVG9</accession>
<sequence>MVKTLGAKRAVLLPVSAPFHSSLMRPAADRLAARLAELSLQPPRLPVINNVDVAVEDDPARIREALVRQAHSPVRWVETIRRLAAMGITSVAECGPGKVLAGLTKRCADGVASVALADLASLEAALGSLE</sequence>
<dbReference type="InterPro" id="IPR016035">
    <property type="entry name" value="Acyl_Trfase/lysoPLipase"/>
</dbReference>
<reference evidence="5" key="1">
    <citation type="submission" date="2014-02" db="EMBL/GenBank/DDBJ databases">
        <title>Expanding our view of genomic diversity in Candidatus Accumulibacter clades.</title>
        <authorList>
            <person name="Skennerton C.T."/>
            <person name="Barr J.J."/>
            <person name="Slater F.R."/>
            <person name="Bond P.L."/>
            <person name="Tyson G.W."/>
        </authorList>
    </citation>
    <scope>NUCLEOTIDE SEQUENCE [LARGE SCALE GENOMIC DNA]</scope>
</reference>
<keyword evidence="6" id="KW-1185">Reference proteome</keyword>
<dbReference type="GO" id="GO:0004314">
    <property type="term" value="F:[acyl-carrier-protein] S-malonyltransferase activity"/>
    <property type="evidence" value="ECO:0007669"/>
    <property type="project" value="UniProtKB-EC"/>
</dbReference>
<name>A0A011NVG9_9PROT</name>
<organism evidence="5 6">
    <name type="scientific">Candidatus Accumulibacter adjunctus</name>
    <dbReference type="NCBI Taxonomy" id="1454001"/>
    <lineage>
        <taxon>Bacteria</taxon>
        <taxon>Pseudomonadati</taxon>
        <taxon>Pseudomonadota</taxon>
        <taxon>Betaproteobacteria</taxon>
        <taxon>Candidatus Accumulibacter</taxon>
    </lineage>
</organism>
<evidence type="ECO:0000256" key="4">
    <source>
        <dbReference type="ARBA" id="ARBA00048462"/>
    </source>
</evidence>
<dbReference type="GO" id="GO:0006633">
    <property type="term" value="P:fatty acid biosynthetic process"/>
    <property type="evidence" value="ECO:0007669"/>
    <property type="project" value="TreeGrafter"/>
</dbReference>
<evidence type="ECO:0000256" key="2">
    <source>
        <dbReference type="ARBA" id="ARBA00022679"/>
    </source>
</evidence>
<dbReference type="EMBL" id="JFAX01000004">
    <property type="protein sequence ID" value="EXI68605.1"/>
    <property type="molecule type" value="Genomic_DNA"/>
</dbReference>
<dbReference type="PANTHER" id="PTHR42681:SF1">
    <property type="entry name" value="MALONYL-COA-ACYL CARRIER PROTEIN TRANSACYLASE, MITOCHONDRIAL"/>
    <property type="match status" value="1"/>
</dbReference>
<dbReference type="PATRIC" id="fig|1454001.3.peg.1056"/>
<keyword evidence="3 5" id="KW-0012">Acyltransferase</keyword>
<dbReference type="InterPro" id="IPR001227">
    <property type="entry name" value="Ac_transferase_dom_sf"/>
</dbReference>
<dbReference type="Proteomes" id="UP000020218">
    <property type="component" value="Unassembled WGS sequence"/>
</dbReference>
<dbReference type="SUPFAM" id="SSF52151">
    <property type="entry name" value="FabD/lysophospholipase-like"/>
    <property type="match status" value="1"/>
</dbReference>
<dbReference type="AlphaFoldDB" id="A0A011NVG9"/>
<comment type="catalytic activity">
    <reaction evidence="4">
        <text>holo-[ACP] + malonyl-CoA = malonyl-[ACP] + CoA</text>
        <dbReference type="Rhea" id="RHEA:41792"/>
        <dbReference type="Rhea" id="RHEA-COMP:9623"/>
        <dbReference type="Rhea" id="RHEA-COMP:9685"/>
        <dbReference type="ChEBI" id="CHEBI:57287"/>
        <dbReference type="ChEBI" id="CHEBI:57384"/>
        <dbReference type="ChEBI" id="CHEBI:64479"/>
        <dbReference type="ChEBI" id="CHEBI:78449"/>
        <dbReference type="EC" id="2.3.1.39"/>
    </reaction>
</comment>
<gene>
    <name evidence="5" type="primary">fabD_1</name>
    <name evidence="5" type="ORF">AW08_00917</name>
</gene>
<comment type="caution">
    <text evidence="5">The sequence shown here is derived from an EMBL/GenBank/DDBJ whole genome shotgun (WGS) entry which is preliminary data.</text>
</comment>
<evidence type="ECO:0000256" key="3">
    <source>
        <dbReference type="ARBA" id="ARBA00023315"/>
    </source>
</evidence>
<proteinExistence type="predicted"/>
<evidence type="ECO:0000313" key="5">
    <source>
        <dbReference type="EMBL" id="EXI68605.1"/>
    </source>
</evidence>
<dbReference type="PANTHER" id="PTHR42681">
    <property type="entry name" value="MALONYL-COA-ACYL CARRIER PROTEIN TRANSACYLASE, MITOCHONDRIAL"/>
    <property type="match status" value="1"/>
</dbReference>
<keyword evidence="2 5" id="KW-0808">Transferase</keyword>
<dbReference type="Gene3D" id="3.40.366.10">
    <property type="entry name" value="Malonyl-Coenzyme A Acyl Carrier Protein, domain 2"/>
    <property type="match status" value="1"/>
</dbReference>
<dbReference type="STRING" id="1454001.AW08_00917"/>
<dbReference type="GO" id="GO:0005829">
    <property type="term" value="C:cytosol"/>
    <property type="evidence" value="ECO:0007669"/>
    <property type="project" value="TreeGrafter"/>
</dbReference>
<protein>
    <recommendedName>
        <fullName evidence="1">[acyl-carrier-protein] S-malonyltransferase</fullName>
        <ecNumber evidence="1">2.3.1.39</ecNumber>
    </recommendedName>
</protein>
<dbReference type="EC" id="2.3.1.39" evidence="1"/>